<dbReference type="InterPro" id="IPR007899">
    <property type="entry name" value="CHAD_dom"/>
</dbReference>
<accession>A0ABZ0WNT8</accession>
<organism evidence="2 3">
    <name type="scientific">Paraburkholderia kururiensis</name>
    <dbReference type="NCBI Taxonomy" id="984307"/>
    <lineage>
        <taxon>Bacteria</taxon>
        <taxon>Pseudomonadati</taxon>
        <taxon>Pseudomonadota</taxon>
        <taxon>Betaproteobacteria</taxon>
        <taxon>Burkholderiales</taxon>
        <taxon>Burkholderiaceae</taxon>
        <taxon>Paraburkholderia</taxon>
    </lineage>
</organism>
<evidence type="ECO:0000313" key="3">
    <source>
        <dbReference type="Proteomes" id="UP001325479"/>
    </source>
</evidence>
<dbReference type="PANTHER" id="PTHR39339">
    <property type="entry name" value="SLR1444 PROTEIN"/>
    <property type="match status" value="1"/>
</dbReference>
<dbReference type="PROSITE" id="PS51708">
    <property type="entry name" value="CHAD"/>
    <property type="match status" value="1"/>
</dbReference>
<proteinExistence type="predicted"/>
<dbReference type="SMART" id="SM00880">
    <property type="entry name" value="CHAD"/>
    <property type="match status" value="1"/>
</dbReference>
<sequence length="546" mass="59809">MARFVEIVLDIAVPAARDWAGQKKDGGRRRAKAPSFVQSFGEALPQLERADGEAVVRIESVCFDSGGALARDGWRVAIEASADAQRATVSHFEPFSPGVMIRSPVFDVPLDVPVPLDPMPRPAGLAAVSFDSAPAAFREALVAAGELKPAATLAFARARWRWPRADDVVIDVTLDADMGPPERAEPCVHELRLAIALPEEPADGPDAAVPSTAWQALFAAARDAVAALPAFVQLTDYTDRTCRQRVGGTLAAVRAGSVDLTGARTQREALAIIGRNIAGHWFGNETGVREAADTEFVHQMRVAQRRLRTAMRLFKGWADEAWTERIEPDLKWLGKLLGNARDRDVFVDSTLPALADADGDASRWAATRAAADVQRLAARAKVQEAMASRRYANLALAWLEWQTALLAREAPPNAARQSLAKHAKKRIRKPYRRLVETPKLTTIDEKARHSVRIEAKRLRYALEFFESIVSRKTRVEVAKTLSRIQSVLGDGNDAAVALGYLDELHVDAYQQGFARGWCEAVKRYTAREGERLLRDLDAPKIVGGDG</sequence>
<reference evidence="2 3" key="1">
    <citation type="submission" date="2023-12" db="EMBL/GenBank/DDBJ databases">
        <title>Genome sequencing and assembly of bacterial species from a model synthetic community.</title>
        <authorList>
            <person name="Hogle S.L."/>
        </authorList>
    </citation>
    <scope>NUCLEOTIDE SEQUENCE [LARGE SCALE GENOMIC DNA]</scope>
    <source>
        <strain evidence="2 3">HAMBI 2494</strain>
    </source>
</reference>
<dbReference type="RefSeq" id="WP_157977868.1">
    <property type="nucleotide sequence ID" value="NZ_CP139965.1"/>
</dbReference>
<dbReference type="Pfam" id="PF05235">
    <property type="entry name" value="CHAD"/>
    <property type="match status" value="1"/>
</dbReference>
<dbReference type="Proteomes" id="UP001325479">
    <property type="component" value="Chromosome"/>
</dbReference>
<keyword evidence="3" id="KW-1185">Reference proteome</keyword>
<gene>
    <name evidence="2" type="ORF">U0042_04645</name>
</gene>
<evidence type="ECO:0000313" key="2">
    <source>
        <dbReference type="EMBL" id="WQD79001.1"/>
    </source>
</evidence>
<dbReference type="Gene3D" id="1.40.20.10">
    <property type="entry name" value="CHAD domain"/>
    <property type="match status" value="1"/>
</dbReference>
<protein>
    <submittedName>
        <fullName evidence="2">CHAD domain-containing protein</fullName>
    </submittedName>
</protein>
<feature type="domain" description="CHAD" evidence="1">
    <location>
        <begin position="263"/>
        <end position="546"/>
    </location>
</feature>
<dbReference type="InterPro" id="IPR038186">
    <property type="entry name" value="CHAD_dom_sf"/>
</dbReference>
<dbReference type="PANTHER" id="PTHR39339:SF1">
    <property type="entry name" value="CHAD DOMAIN-CONTAINING PROTEIN"/>
    <property type="match status" value="1"/>
</dbReference>
<evidence type="ECO:0000259" key="1">
    <source>
        <dbReference type="PROSITE" id="PS51708"/>
    </source>
</evidence>
<dbReference type="EMBL" id="CP139965">
    <property type="protein sequence ID" value="WQD79001.1"/>
    <property type="molecule type" value="Genomic_DNA"/>
</dbReference>
<name>A0ABZ0WNT8_9BURK</name>